<dbReference type="CDD" id="cd14014">
    <property type="entry name" value="STKc_PknB_like"/>
    <property type="match status" value="1"/>
</dbReference>
<dbReference type="InterPro" id="IPR011009">
    <property type="entry name" value="Kinase-like_dom_sf"/>
</dbReference>
<name>A0ABU2CET1_9BURK</name>
<gene>
    <name evidence="5" type="ORF">J2X19_004515</name>
</gene>
<proteinExistence type="predicted"/>
<dbReference type="Pfam" id="PF01590">
    <property type="entry name" value="GAF"/>
    <property type="match status" value="1"/>
</dbReference>
<evidence type="ECO:0000313" key="5">
    <source>
        <dbReference type="EMBL" id="MDR7379819.1"/>
    </source>
</evidence>
<dbReference type="InterPro" id="IPR029016">
    <property type="entry name" value="GAF-like_dom_sf"/>
</dbReference>
<dbReference type="InterPro" id="IPR013976">
    <property type="entry name" value="HDOD"/>
</dbReference>
<organism evidence="5 6">
    <name type="scientific">Rhodoferax ferrireducens</name>
    <dbReference type="NCBI Taxonomy" id="192843"/>
    <lineage>
        <taxon>Bacteria</taxon>
        <taxon>Pseudomonadati</taxon>
        <taxon>Pseudomonadota</taxon>
        <taxon>Betaproteobacteria</taxon>
        <taxon>Burkholderiales</taxon>
        <taxon>Comamonadaceae</taxon>
        <taxon>Rhodoferax</taxon>
    </lineage>
</organism>
<keyword evidence="1" id="KW-0547">Nucleotide-binding</keyword>
<comment type="caution">
    <text evidence="5">The sequence shown here is derived from an EMBL/GenBank/DDBJ whole genome shotgun (WGS) entry which is preliminary data.</text>
</comment>
<dbReference type="RefSeq" id="WP_310376652.1">
    <property type="nucleotide sequence ID" value="NZ_JAVDXT010000005.1"/>
</dbReference>
<keyword evidence="6" id="KW-1185">Reference proteome</keyword>
<feature type="domain" description="HDOD" evidence="4">
    <location>
        <begin position="316"/>
        <end position="511"/>
    </location>
</feature>
<dbReference type="SUPFAM" id="SSF56112">
    <property type="entry name" value="Protein kinase-like (PK-like)"/>
    <property type="match status" value="1"/>
</dbReference>
<dbReference type="InterPro" id="IPR017441">
    <property type="entry name" value="Protein_kinase_ATP_BS"/>
</dbReference>
<feature type="binding site" evidence="1">
    <location>
        <position position="62"/>
    </location>
    <ligand>
        <name>ATP</name>
        <dbReference type="ChEBI" id="CHEBI:30616"/>
    </ligand>
</feature>
<accession>A0ABU2CET1</accession>
<dbReference type="Gene3D" id="3.30.200.20">
    <property type="entry name" value="Phosphorylase Kinase, domain 1"/>
    <property type="match status" value="1"/>
</dbReference>
<evidence type="ECO:0000256" key="1">
    <source>
        <dbReference type="PROSITE-ProRule" id="PRU10141"/>
    </source>
</evidence>
<dbReference type="PANTHER" id="PTHR33525">
    <property type="match status" value="1"/>
</dbReference>
<dbReference type="InterPro" id="IPR000719">
    <property type="entry name" value="Prot_kinase_dom"/>
</dbReference>
<dbReference type="PROSITE" id="PS00107">
    <property type="entry name" value="PROTEIN_KINASE_ATP"/>
    <property type="match status" value="1"/>
</dbReference>
<dbReference type="PANTHER" id="PTHR33525:SF4">
    <property type="entry name" value="CYCLIC DI-GMP PHOSPHODIESTERASE CDGJ"/>
    <property type="match status" value="1"/>
</dbReference>
<feature type="compositionally biased region" description="Pro residues" evidence="2">
    <location>
        <begin position="1"/>
        <end position="20"/>
    </location>
</feature>
<dbReference type="Gene3D" id="1.10.510.10">
    <property type="entry name" value="Transferase(Phosphotransferase) domain 1"/>
    <property type="match status" value="1"/>
</dbReference>
<dbReference type="Gene3D" id="3.30.450.40">
    <property type="match status" value="1"/>
</dbReference>
<dbReference type="PROSITE" id="PS50011">
    <property type="entry name" value="PROTEIN_KINASE_DOM"/>
    <property type="match status" value="1"/>
</dbReference>
<dbReference type="SUPFAM" id="SSF109604">
    <property type="entry name" value="HD-domain/PDEase-like"/>
    <property type="match status" value="1"/>
</dbReference>
<evidence type="ECO:0000256" key="2">
    <source>
        <dbReference type="SAM" id="MobiDB-lite"/>
    </source>
</evidence>
<evidence type="ECO:0000259" key="3">
    <source>
        <dbReference type="PROSITE" id="PS50011"/>
    </source>
</evidence>
<dbReference type="InterPro" id="IPR003018">
    <property type="entry name" value="GAF"/>
</dbReference>
<evidence type="ECO:0000313" key="6">
    <source>
        <dbReference type="Proteomes" id="UP001180487"/>
    </source>
</evidence>
<dbReference type="InterPro" id="IPR052340">
    <property type="entry name" value="RNase_Y/CdgJ"/>
</dbReference>
<feature type="region of interest" description="Disordered" evidence="2">
    <location>
        <begin position="1"/>
        <end position="23"/>
    </location>
</feature>
<reference evidence="5 6" key="1">
    <citation type="submission" date="2023-07" db="EMBL/GenBank/DDBJ databases">
        <title>Sorghum-associated microbial communities from plants grown in Nebraska, USA.</title>
        <authorList>
            <person name="Schachtman D."/>
        </authorList>
    </citation>
    <scope>NUCLEOTIDE SEQUENCE [LARGE SCALE GENOMIC DNA]</scope>
    <source>
        <strain evidence="5 6">BE313</strain>
    </source>
</reference>
<dbReference type="Pfam" id="PF00069">
    <property type="entry name" value="Pkinase"/>
    <property type="match status" value="1"/>
</dbReference>
<feature type="domain" description="Protein kinase" evidence="3">
    <location>
        <begin position="29"/>
        <end position="279"/>
    </location>
</feature>
<dbReference type="Gene3D" id="1.10.3210.10">
    <property type="entry name" value="Hypothetical protein af1432"/>
    <property type="match status" value="1"/>
</dbReference>
<dbReference type="Pfam" id="PF08668">
    <property type="entry name" value="HDOD"/>
    <property type="match status" value="1"/>
</dbReference>
<dbReference type="EMBL" id="JAVDXT010000005">
    <property type="protein sequence ID" value="MDR7379819.1"/>
    <property type="molecule type" value="Genomic_DNA"/>
</dbReference>
<dbReference type="Proteomes" id="UP001180487">
    <property type="component" value="Unassembled WGS sequence"/>
</dbReference>
<evidence type="ECO:0000259" key="4">
    <source>
        <dbReference type="PROSITE" id="PS51833"/>
    </source>
</evidence>
<dbReference type="SUPFAM" id="SSF55781">
    <property type="entry name" value="GAF domain-like"/>
    <property type="match status" value="1"/>
</dbReference>
<dbReference type="PROSITE" id="PS51833">
    <property type="entry name" value="HDOD"/>
    <property type="match status" value="1"/>
</dbReference>
<keyword evidence="1" id="KW-0067">ATP-binding</keyword>
<protein>
    <submittedName>
        <fullName evidence="5">HD-like signal output (HDOD) protein</fullName>
    </submittedName>
</protein>
<sequence length="810" mass="86119">MADVPPLSPQATPAPRPATAPSPANWGRFSLQRILGQGEHSVTWLALDPRLGPAPGREVALKLPVIHKAADAAVITRWVQHARRVSHLVHAHVVPVLEADVLEQQPYLVYGYLPGQTLASVLAQRGALPAAEAVALALDVLDALAAAHAAGMLHRNLKASNVLVDATGRAQLLDFGTATLVDGAPAWLSPEAAQGDITTPQSDVFAVGLLLAEMLAGKPLLDAGDPDRAKYRLAHEQLAPAADLGPDVNTSLRAIVARALAYDPGQRPPGATALRDALLAWSEATARGDSGETSDDVPGKKTLDALLARMRHKSDFPAMSDSVARIQGMANSETESISSVTNEILKDVALTNKLLRLVNSAHFAARGGSINTVSRAVSLVGFNGIRNMALSLVLLEHMGDKAHANVLKDEFLRSLMAGSIAVELCAVQRESEEAFIGAMFQNLGRLLAEFYFPNEARTVRGLMASTHKPIAEAAAAASVLGVGYEALGVEIAKSWGLPEGIQRSMRKPRGEPPLHPPVVVEERTRWIAMAANEIADILLRSPTAEAPLRLAQVAGHYSRSLGVSPAEVRIATVAARKKLIEMAAAMEIRVVAGSGAAQLLQAPEEAPDPVAELPDALAPLALQATPPADGSAPATPVHSVADILTEGIQDITHAMVEDFKLGDVLRMILETMFRAMHCQRIIFCMRDPKTETLTGRFGLGEGVEGVVKPFQVALKPSGAPDLFSAVCLKGADTMIADATEARITERLPAWYRQQIHAPTFLLLPLVIQNKPVGLIYADTATKGGLGLDEKELALLRTLRNQAVMAFKQNS</sequence>